<dbReference type="InterPro" id="IPR027417">
    <property type="entry name" value="P-loop_NTPase"/>
</dbReference>
<feature type="domain" description="Helicase HerA central" evidence="2">
    <location>
        <begin position="323"/>
        <end position="564"/>
    </location>
</feature>
<evidence type="ECO:0000256" key="1">
    <source>
        <dbReference type="SAM" id="MobiDB-lite"/>
    </source>
</evidence>
<dbReference type="EMBL" id="JAEDAM010000033">
    <property type="protein sequence ID" value="MBS8122029.1"/>
    <property type="molecule type" value="Genomic_DNA"/>
</dbReference>
<keyword evidence="5" id="KW-1185">Reference proteome</keyword>
<dbReference type="RefSeq" id="WP_213349108.1">
    <property type="nucleotide sequence ID" value="NZ_JAEDAM010000033.1"/>
</dbReference>
<dbReference type="Proteomes" id="UP000680365">
    <property type="component" value="Unassembled WGS sequence"/>
</dbReference>
<dbReference type="GO" id="GO:0016787">
    <property type="term" value="F:hydrolase activity"/>
    <property type="evidence" value="ECO:0007669"/>
    <property type="project" value="UniProtKB-KW"/>
</dbReference>
<dbReference type="Pfam" id="PF01935">
    <property type="entry name" value="DUF87"/>
    <property type="match status" value="1"/>
</dbReference>
<reference evidence="4 5" key="1">
    <citation type="journal article" date="2021" name="Nat. Commun.">
        <title>Reductive evolution and unique predatory mode in the CPR bacterium Vampirococcus lugosii.</title>
        <authorList>
            <person name="Moreira D."/>
            <person name="Zivanovic Y."/>
            <person name="Lopez-Archilla A.I."/>
            <person name="Iniesto M."/>
            <person name="Lopez-Garcia P."/>
        </authorList>
    </citation>
    <scope>NUCLEOTIDE SEQUENCE [LARGE SCALE GENOMIC DNA]</scope>
    <source>
        <strain evidence="4">Chiprana</strain>
    </source>
</reference>
<gene>
    <name evidence="4" type="ORF">VAMP_70n22</name>
</gene>
<dbReference type="InterPro" id="IPR002789">
    <property type="entry name" value="HerA_central"/>
</dbReference>
<dbReference type="SUPFAM" id="SSF52540">
    <property type="entry name" value="P-loop containing nucleoside triphosphate hydrolases"/>
    <property type="match status" value="1"/>
</dbReference>
<dbReference type="InterPro" id="IPR051162">
    <property type="entry name" value="T4SS_component"/>
</dbReference>
<proteinExistence type="predicted"/>
<dbReference type="PANTHER" id="PTHR30121:SF11">
    <property type="entry name" value="AAA+ ATPASE DOMAIN-CONTAINING PROTEIN"/>
    <property type="match status" value="1"/>
</dbReference>
<dbReference type="PANTHER" id="PTHR30121">
    <property type="entry name" value="UNCHARACTERIZED PROTEIN YJGR-RELATED"/>
    <property type="match status" value="1"/>
</dbReference>
<dbReference type="InterPro" id="IPR012340">
    <property type="entry name" value="NA-bd_OB-fold"/>
</dbReference>
<feature type="compositionally biased region" description="Basic and acidic residues" evidence="1">
    <location>
        <begin position="741"/>
        <end position="776"/>
    </location>
</feature>
<dbReference type="InterPro" id="IPR032689">
    <property type="entry name" value="TraG-D_C"/>
</dbReference>
<organism evidence="4 5">
    <name type="scientific">Candidatus Vampirococcus lugosii</name>
    <dbReference type="NCBI Taxonomy" id="2789015"/>
    <lineage>
        <taxon>Bacteria</taxon>
        <taxon>Candidatus Absconditibacteriota</taxon>
        <taxon>Vampirococcus</taxon>
    </lineage>
</organism>
<keyword evidence="4" id="KW-0378">Hydrolase</keyword>
<evidence type="ECO:0000259" key="3">
    <source>
        <dbReference type="Pfam" id="PF12696"/>
    </source>
</evidence>
<dbReference type="Gene3D" id="3.40.50.300">
    <property type="entry name" value="P-loop containing nucleotide triphosphate hydrolases"/>
    <property type="match status" value="2"/>
</dbReference>
<feature type="domain" description="TraD/TraG TraM recognition site" evidence="3">
    <location>
        <begin position="586"/>
        <end position="650"/>
    </location>
</feature>
<name>A0ABS5QNN4_9BACT</name>
<dbReference type="Pfam" id="PF12696">
    <property type="entry name" value="TraG-D_C"/>
    <property type="match status" value="1"/>
</dbReference>
<sequence>MLNKLFFYAKICGEKIANLTNSETQKSENKGGEEFLFYQIKPFKDEENTLAYWQGFLDSIHGNKAKLTFIVAGNSKNIKIYVKISNDFKDFFENNFYSSFKNSELILKKINFPDPKYNLIFKDAVFHTKQDFVKDGIYVDPINNFYSLYYDISVGFQLFTYVEYDFTVSKKSIFINILINILYFIKYVFIKLFFRRKDKEDEKEDKENLIDNQEKKYFAKLGLSFAISGDFNEKNVKNIKKNLKSIFGNLSSSGDLKISKNYEKFNVDSNSLINFFHLPNGDFEVKNLNYLEYKKLSYPGNIPTIDNSIKNDITLLGITDYKNDNIKFGIRNEDKFRHVYVIGKTGMGKSTLISNMARSDMITNKGLAVIDPHGDLVETLLEHTPSWRINDIVLFDVADYKYPIAFNILEYNTEEEKNLVVSGVVGTFKKLYGESWGPRLEYILRNVILSLVDYPGATLLHLIRILKDKNFKDEVVEHLTDPIVIKFRKEEFDKWNDKFKDEAIAPIVNKVGQFLSSPIIRNIFGQSKTQLNIRKLMDSGKIILINLSKGKIGEDNASMVGSFLVTKFQIDAMSRADISFNERREFYLYIDEFQNFATESFENILSEARKYKLSLVVANQYISQINEKIRNAIFGNVGTIITFSLGYEDSQLISSQFKGLVSGNDIVSLPKFKAYAKIMVDGSTTDPFSMSSFPLPDPTNGDEVKQKIIKQSRQRYAIEKERLETLIKNWSEKKFSKTEKAVQKAKEISKSKNNESKNNKSENNKSENNEIKKTENSKSLQNIDDKNTVKLGNWYDGIVKLKYNYGLFVIVGDNEGLLHKKKINVPDGVKWKDMYDISDQIKVYAEDYKEVNGEKKVVWTQLI</sequence>
<feature type="region of interest" description="Disordered" evidence="1">
    <location>
        <begin position="741"/>
        <end position="779"/>
    </location>
</feature>
<accession>A0ABS5QNN4</accession>
<comment type="caution">
    <text evidence="4">The sequence shown here is derived from an EMBL/GenBank/DDBJ whole genome shotgun (WGS) entry which is preliminary data.</text>
</comment>
<evidence type="ECO:0000313" key="5">
    <source>
        <dbReference type="Proteomes" id="UP000680365"/>
    </source>
</evidence>
<dbReference type="CDD" id="cd01127">
    <property type="entry name" value="TrwB_TraG_TraD_VirD4"/>
    <property type="match status" value="1"/>
</dbReference>
<dbReference type="SUPFAM" id="SSF50249">
    <property type="entry name" value="Nucleic acid-binding proteins"/>
    <property type="match status" value="1"/>
</dbReference>
<protein>
    <submittedName>
        <fullName evidence="4">ATPase, P-loop containing nucleoside triphosphate hydrolase</fullName>
    </submittedName>
</protein>
<evidence type="ECO:0000259" key="2">
    <source>
        <dbReference type="Pfam" id="PF01935"/>
    </source>
</evidence>
<evidence type="ECO:0000313" key="4">
    <source>
        <dbReference type="EMBL" id="MBS8122029.1"/>
    </source>
</evidence>